<reference evidence="4" key="1">
    <citation type="submission" date="2020-02" db="EMBL/GenBank/DDBJ databases">
        <authorList>
            <person name="Meier V. D."/>
        </authorList>
    </citation>
    <scope>NUCLEOTIDE SEQUENCE</scope>
    <source>
        <strain evidence="4">AVDCRST_MAG68</strain>
    </source>
</reference>
<name>A0A6J4M3L1_9BACT</name>
<accession>A0A6J4M3L1</accession>
<sequence>MDIYLFSLVLGALGLVAMAAAGLGHHGAHSGNDAGDVSHGHGDHGGHGVKDGTQHQETGGHAWVWQFLSPRVLFSVLVGLGATGLLAQPFLGGVLLFLLALAGGVAFEAALVRPIWNFLFRFASTPALTLESSLLDTGTAVTRFDASGSGLIALEVDGQVLQVLATLRPEDRARGLAVRAGDQLLVEEVDGARNRCVVSWAGPPLPAAANIRGEQER</sequence>
<evidence type="ECO:0000256" key="2">
    <source>
        <dbReference type="SAM" id="Phobius"/>
    </source>
</evidence>
<feature type="compositionally biased region" description="Basic and acidic residues" evidence="1">
    <location>
        <begin position="36"/>
        <end position="54"/>
    </location>
</feature>
<keyword evidence="2" id="KW-0472">Membrane</keyword>
<dbReference type="AlphaFoldDB" id="A0A6J4M3L1"/>
<evidence type="ECO:0000313" key="4">
    <source>
        <dbReference type="EMBL" id="CAA9349137.1"/>
    </source>
</evidence>
<feature type="region of interest" description="Disordered" evidence="1">
    <location>
        <begin position="32"/>
        <end position="56"/>
    </location>
</feature>
<dbReference type="EMBL" id="CADCTW010000164">
    <property type="protein sequence ID" value="CAA9349137.1"/>
    <property type="molecule type" value="Genomic_DNA"/>
</dbReference>
<gene>
    <name evidence="4" type="ORF">AVDCRST_MAG68-3486</name>
</gene>
<feature type="chain" id="PRO_5027113567" description="NfeD-like C-terminal domain-containing protein" evidence="3">
    <location>
        <begin position="20"/>
        <end position="217"/>
    </location>
</feature>
<evidence type="ECO:0000256" key="1">
    <source>
        <dbReference type="SAM" id="MobiDB-lite"/>
    </source>
</evidence>
<evidence type="ECO:0000256" key="3">
    <source>
        <dbReference type="SAM" id="SignalP"/>
    </source>
</evidence>
<protein>
    <recommendedName>
        <fullName evidence="5">NfeD-like C-terminal domain-containing protein</fullName>
    </recommendedName>
</protein>
<keyword evidence="2" id="KW-1133">Transmembrane helix</keyword>
<feature type="signal peptide" evidence="3">
    <location>
        <begin position="1"/>
        <end position="19"/>
    </location>
</feature>
<feature type="transmembrane region" description="Helical" evidence="2">
    <location>
        <begin position="90"/>
        <end position="112"/>
    </location>
</feature>
<organism evidence="4">
    <name type="scientific">uncultured Gemmatimonadota bacterium</name>
    <dbReference type="NCBI Taxonomy" id="203437"/>
    <lineage>
        <taxon>Bacteria</taxon>
        <taxon>Pseudomonadati</taxon>
        <taxon>Gemmatimonadota</taxon>
        <taxon>environmental samples</taxon>
    </lineage>
</organism>
<evidence type="ECO:0008006" key="5">
    <source>
        <dbReference type="Google" id="ProtNLM"/>
    </source>
</evidence>
<keyword evidence="3" id="KW-0732">Signal</keyword>
<keyword evidence="2" id="KW-0812">Transmembrane</keyword>
<proteinExistence type="predicted"/>